<reference evidence="1" key="1">
    <citation type="submission" date="2020-02" db="EMBL/GenBank/DDBJ databases">
        <authorList>
            <person name="Meier V. D."/>
        </authorList>
    </citation>
    <scope>NUCLEOTIDE SEQUENCE</scope>
    <source>
        <strain evidence="1">AVDCRST_MAG44</strain>
    </source>
</reference>
<gene>
    <name evidence="1" type="ORF">AVDCRST_MAG44-1112</name>
</gene>
<proteinExistence type="predicted"/>
<protein>
    <submittedName>
        <fullName evidence="1">Uncharacterized protein</fullName>
    </submittedName>
</protein>
<accession>A0A6J4SVZ1</accession>
<evidence type="ECO:0000313" key="1">
    <source>
        <dbReference type="EMBL" id="CAA9506689.1"/>
    </source>
</evidence>
<dbReference type="AlphaFoldDB" id="A0A6J4SVZ1"/>
<dbReference type="EMBL" id="CADCVY010000076">
    <property type="protein sequence ID" value="CAA9506689.1"/>
    <property type="molecule type" value="Genomic_DNA"/>
</dbReference>
<name>A0A6J4SVZ1_9SPHN</name>
<organism evidence="1">
    <name type="scientific">uncultured Sphingomonas sp</name>
    <dbReference type="NCBI Taxonomy" id="158754"/>
    <lineage>
        <taxon>Bacteria</taxon>
        <taxon>Pseudomonadati</taxon>
        <taxon>Pseudomonadota</taxon>
        <taxon>Alphaproteobacteria</taxon>
        <taxon>Sphingomonadales</taxon>
        <taxon>Sphingomonadaceae</taxon>
        <taxon>Sphingomonas</taxon>
        <taxon>environmental samples</taxon>
    </lineage>
</organism>
<sequence length="63" mass="6799">MSWRFELDAYLQGGVVGFRRSDPFVDGGMTMTRPSTSNSRRTLASGARPSALCSGWTRALASA</sequence>